<dbReference type="Proteomes" id="UP000594263">
    <property type="component" value="Unplaced"/>
</dbReference>
<proteinExistence type="predicted"/>
<protein>
    <submittedName>
        <fullName evidence="2">Uncharacterized protein</fullName>
    </submittedName>
</protein>
<evidence type="ECO:0000313" key="2">
    <source>
        <dbReference type="EnsemblPlants" id="Kaladp0042s0346.1.v1.1.CDS.1"/>
    </source>
</evidence>
<evidence type="ECO:0000313" key="3">
    <source>
        <dbReference type="Proteomes" id="UP000594263"/>
    </source>
</evidence>
<reference evidence="2" key="1">
    <citation type="submission" date="2021-01" db="UniProtKB">
        <authorList>
            <consortium name="EnsemblPlants"/>
        </authorList>
    </citation>
    <scope>IDENTIFICATION</scope>
</reference>
<name>A0A7N0ZVV0_KALFE</name>
<dbReference type="EnsemblPlants" id="Kaladp0042s0346.1.v1.1">
    <property type="protein sequence ID" value="Kaladp0042s0346.1.v1.1.CDS.1"/>
    <property type="gene ID" value="Kaladp0042s0346.v1.1"/>
</dbReference>
<keyword evidence="1" id="KW-0812">Transmembrane</keyword>
<accession>A0A7N0ZVV0</accession>
<organism evidence="2 3">
    <name type="scientific">Kalanchoe fedtschenkoi</name>
    <name type="common">Lavender scallops</name>
    <name type="synonym">South American air plant</name>
    <dbReference type="NCBI Taxonomy" id="63787"/>
    <lineage>
        <taxon>Eukaryota</taxon>
        <taxon>Viridiplantae</taxon>
        <taxon>Streptophyta</taxon>
        <taxon>Embryophyta</taxon>
        <taxon>Tracheophyta</taxon>
        <taxon>Spermatophyta</taxon>
        <taxon>Magnoliopsida</taxon>
        <taxon>eudicotyledons</taxon>
        <taxon>Gunneridae</taxon>
        <taxon>Pentapetalae</taxon>
        <taxon>Saxifragales</taxon>
        <taxon>Crassulaceae</taxon>
        <taxon>Kalanchoe</taxon>
    </lineage>
</organism>
<sequence>MLVKKTGNVKDGICINFLVVLSFPLICCVLFLHDPHDDGFVSFDLKGCFHT</sequence>
<keyword evidence="1" id="KW-0472">Membrane</keyword>
<keyword evidence="3" id="KW-1185">Reference proteome</keyword>
<feature type="transmembrane region" description="Helical" evidence="1">
    <location>
        <begin position="12"/>
        <end position="32"/>
    </location>
</feature>
<keyword evidence="1" id="KW-1133">Transmembrane helix</keyword>
<dbReference type="AlphaFoldDB" id="A0A7N0ZVV0"/>
<evidence type="ECO:0000256" key="1">
    <source>
        <dbReference type="SAM" id="Phobius"/>
    </source>
</evidence>
<dbReference type="Gramene" id="Kaladp0042s0346.1.v1.1">
    <property type="protein sequence ID" value="Kaladp0042s0346.1.v1.1.CDS.1"/>
    <property type="gene ID" value="Kaladp0042s0346.v1.1"/>
</dbReference>